<dbReference type="GO" id="GO:0000166">
    <property type="term" value="F:nucleotide binding"/>
    <property type="evidence" value="ECO:0007669"/>
    <property type="project" value="UniProtKB-KW"/>
</dbReference>
<dbReference type="PANTHER" id="PTHR11575">
    <property type="entry name" value="5'-NUCLEOTIDASE-RELATED"/>
    <property type="match status" value="1"/>
</dbReference>
<dbReference type="GO" id="GO:0009166">
    <property type="term" value="P:nucleotide catabolic process"/>
    <property type="evidence" value="ECO:0007669"/>
    <property type="project" value="InterPro"/>
</dbReference>
<protein>
    <submittedName>
        <fullName evidence="5">Phosphoesterase-like</fullName>
    </submittedName>
</protein>
<dbReference type="InterPro" id="IPR029052">
    <property type="entry name" value="Metallo-depent_PP-like"/>
</dbReference>
<dbReference type="SUPFAM" id="SSF56300">
    <property type="entry name" value="Metallo-dependent phosphatases"/>
    <property type="match status" value="1"/>
</dbReference>
<evidence type="ECO:0000256" key="1">
    <source>
        <dbReference type="ARBA" id="ARBA00022729"/>
    </source>
</evidence>
<evidence type="ECO:0000313" key="5">
    <source>
        <dbReference type="EMBL" id="AAY00045.1"/>
    </source>
</evidence>
<dbReference type="InterPro" id="IPR004843">
    <property type="entry name" value="Calcineurin-like_PHP"/>
</dbReference>
<organism evidence="5">
    <name type="scientific">uncultured bacterial symbiont of Discodermia dissoluta</name>
    <dbReference type="NCBI Taxonomy" id="323654"/>
    <lineage>
        <taxon>Bacteria</taxon>
        <taxon>environmental samples</taxon>
    </lineage>
</organism>
<keyword evidence="2" id="KW-0378">Hydrolase</keyword>
<dbReference type="InterPro" id="IPR008334">
    <property type="entry name" value="5'-Nucleotdase_C"/>
</dbReference>
<dbReference type="CDD" id="cd07406">
    <property type="entry name" value="MPP_CG11883_N"/>
    <property type="match status" value="1"/>
</dbReference>
<dbReference type="InterPro" id="IPR006179">
    <property type="entry name" value="5_nucleotidase/apyrase"/>
</dbReference>
<dbReference type="InterPro" id="IPR041821">
    <property type="entry name" value="CG11883_N"/>
</dbReference>
<name>Q49HJ2_9BACT</name>
<dbReference type="Gene3D" id="3.60.21.10">
    <property type="match status" value="1"/>
</dbReference>
<dbReference type="EMBL" id="AY907538">
    <property type="protein sequence ID" value="AAY00045.1"/>
    <property type="molecule type" value="Genomic_DNA"/>
</dbReference>
<dbReference type="PRINTS" id="PR01607">
    <property type="entry name" value="APYRASEFAMLY"/>
</dbReference>
<dbReference type="SUPFAM" id="SSF55816">
    <property type="entry name" value="5'-nucleotidase (syn. UDP-sugar hydrolase), C-terminal domain"/>
    <property type="match status" value="1"/>
</dbReference>
<reference evidence="5" key="1">
    <citation type="journal article" date="2005" name="Appl. Environ. Microbiol.">
        <title>Metagenomic analysis reveals diverse polyketide synthase gene clusters in microorganisms associated with the marine sponge Discodermia dissoluta.</title>
        <authorList>
            <person name="Schirmer A."/>
            <person name="Gadkari R."/>
            <person name="Reeves C.D."/>
            <person name="Ibrahim F."/>
            <person name="DeLong E.F."/>
            <person name="Hutchinson C.R."/>
        </authorList>
    </citation>
    <scope>NUCLEOTIDE SEQUENCE</scope>
</reference>
<keyword evidence="2" id="KW-0547">Nucleotide-binding</keyword>
<evidence type="ECO:0000259" key="4">
    <source>
        <dbReference type="Pfam" id="PF02872"/>
    </source>
</evidence>
<accession>Q49HJ2</accession>
<sequence length="513" mass="57218">MPMPVRFGYVIRESKPIKEKRSMTRQSQWMVWLIACVLAWSLGAGAQDGWANENDEVRVTILHVNDLYQIASLRNGKLGGFARLTTLRKQLEKENPNTFVLFSGDLYEPSALGNAVVDGRPLLGRHAVDVLNEVGVDYMTFGDHEFNMSADQFYDRLGESRFRMLSSNLFEEDGQPFPGVVANGLLSALDEQGRDVTIGVLGVTKPFRTKIPMKYVDHHEAIAQQLAKLEKRADVIIALTHFPRKEDMAIAQRYPAINLILGADDHEHMKLEQEGVATVYKSDSNARSVYVLDLYVNRKAKSWRMEDRLVQLDESIEQDPTTLAKVEKWIEIGFRGFEAAGIEPRRVLGQTPVDLDGLESSIRNRPTRLTQLIGEGMLRAGQDAGAQVAYYPAGLVRLDDVLPADYVVREFDVMRTIPFEVDVATVTMAGEALLKVLESGHAKIGTGRYIIPQGAERDDQGRWTVQGQALDPNGTYKVVTLAGPTTENVIAKHGSMKDALRNELGRLLKKVAN</sequence>
<proteinExistence type="inferred from homology"/>
<dbReference type="Gene3D" id="3.90.780.10">
    <property type="entry name" value="5'-Nucleotidase, C-terminal domain"/>
    <property type="match status" value="1"/>
</dbReference>
<dbReference type="GO" id="GO:0030288">
    <property type="term" value="C:outer membrane-bounded periplasmic space"/>
    <property type="evidence" value="ECO:0007669"/>
    <property type="project" value="TreeGrafter"/>
</dbReference>
<dbReference type="InterPro" id="IPR036907">
    <property type="entry name" value="5'-Nucleotdase_C_sf"/>
</dbReference>
<dbReference type="GO" id="GO:0008253">
    <property type="term" value="F:5'-nucleotidase activity"/>
    <property type="evidence" value="ECO:0007669"/>
    <property type="project" value="TreeGrafter"/>
</dbReference>
<dbReference type="Pfam" id="PF00149">
    <property type="entry name" value="Metallophos"/>
    <property type="match status" value="1"/>
</dbReference>
<comment type="similarity">
    <text evidence="2">Belongs to the 5'-nucleotidase family.</text>
</comment>
<dbReference type="Pfam" id="PF02872">
    <property type="entry name" value="5_nucleotid_C"/>
    <property type="match status" value="1"/>
</dbReference>
<dbReference type="PANTHER" id="PTHR11575:SF24">
    <property type="entry name" value="5'-NUCLEOTIDASE"/>
    <property type="match status" value="1"/>
</dbReference>
<dbReference type="GO" id="GO:0008768">
    <property type="term" value="F:UDP-sugar diphosphatase activity"/>
    <property type="evidence" value="ECO:0007669"/>
    <property type="project" value="TreeGrafter"/>
</dbReference>
<dbReference type="AlphaFoldDB" id="Q49HJ2"/>
<evidence type="ECO:0000256" key="2">
    <source>
        <dbReference type="RuleBase" id="RU362119"/>
    </source>
</evidence>
<feature type="domain" description="Calcineurin-like phosphoesterase" evidence="3">
    <location>
        <begin position="60"/>
        <end position="267"/>
    </location>
</feature>
<keyword evidence="1" id="KW-0732">Signal</keyword>
<feature type="domain" description="5'-Nucleotidase C-terminal" evidence="4">
    <location>
        <begin position="348"/>
        <end position="481"/>
    </location>
</feature>
<evidence type="ECO:0000259" key="3">
    <source>
        <dbReference type="Pfam" id="PF00149"/>
    </source>
</evidence>